<sequence>MPIFSNWQVCCKFVVSLLQVLTIFVTPRKR</sequence>
<accession>A0A8S5UEZ0</accession>
<dbReference type="EMBL" id="BK016078">
    <property type="protein sequence ID" value="DAF93004.1"/>
    <property type="molecule type" value="Genomic_DNA"/>
</dbReference>
<keyword evidence="1" id="KW-1133">Transmembrane helix</keyword>
<keyword evidence="1" id="KW-0472">Membrane</keyword>
<evidence type="ECO:0000313" key="2">
    <source>
        <dbReference type="EMBL" id="DAF93004.1"/>
    </source>
</evidence>
<proteinExistence type="predicted"/>
<keyword evidence="1" id="KW-0812">Transmembrane</keyword>
<protein>
    <submittedName>
        <fullName evidence="2">Uncharacterized protein</fullName>
    </submittedName>
</protein>
<name>A0A8S5UEZ0_9CAUD</name>
<feature type="transmembrane region" description="Helical" evidence="1">
    <location>
        <begin position="6"/>
        <end position="25"/>
    </location>
</feature>
<reference evidence="2" key="1">
    <citation type="journal article" date="2021" name="Proc. Natl. Acad. Sci. U.S.A.">
        <title>A Catalog of Tens of Thousands of Viruses from Human Metagenomes Reveals Hidden Associations with Chronic Diseases.</title>
        <authorList>
            <person name="Tisza M.J."/>
            <person name="Buck C.B."/>
        </authorList>
    </citation>
    <scope>NUCLEOTIDE SEQUENCE</scope>
    <source>
        <strain evidence="2">CtN5F10</strain>
    </source>
</reference>
<organism evidence="2">
    <name type="scientific">Siphoviridae sp. ctN5F10</name>
    <dbReference type="NCBI Taxonomy" id="2825465"/>
    <lineage>
        <taxon>Viruses</taxon>
        <taxon>Duplodnaviria</taxon>
        <taxon>Heunggongvirae</taxon>
        <taxon>Uroviricota</taxon>
        <taxon>Caudoviricetes</taxon>
    </lineage>
</organism>
<evidence type="ECO:0000256" key="1">
    <source>
        <dbReference type="SAM" id="Phobius"/>
    </source>
</evidence>